<feature type="binding site" evidence="15">
    <location>
        <position position="130"/>
    </location>
    <ligand>
        <name>substrate</name>
    </ligand>
</feature>
<feature type="binding site" evidence="15">
    <location>
        <position position="234"/>
    </location>
    <ligand>
        <name>a divalent metal cation</name>
        <dbReference type="ChEBI" id="CHEBI:60240"/>
    </ligand>
</feature>
<feature type="domain" description="SMP-30/Gluconolactonase/LRE-like region" evidence="17">
    <location>
        <begin position="38"/>
        <end position="293"/>
    </location>
</feature>
<keyword evidence="19" id="KW-1185">Reference proteome</keyword>
<accession>A0A8J6HV56</accession>
<keyword evidence="10 15" id="KW-0479">Metal-binding</keyword>
<dbReference type="GO" id="GO:0005509">
    <property type="term" value="F:calcium ion binding"/>
    <property type="evidence" value="ECO:0007669"/>
    <property type="project" value="TreeGrafter"/>
</dbReference>
<evidence type="ECO:0000256" key="9">
    <source>
        <dbReference type="ARBA" id="ARBA00022490"/>
    </source>
</evidence>
<comment type="catalytic activity">
    <reaction evidence="1">
        <text>D-glucono-1,5-lactone + H2O = D-gluconate + H(+)</text>
        <dbReference type="Rhea" id="RHEA:10440"/>
        <dbReference type="ChEBI" id="CHEBI:15377"/>
        <dbReference type="ChEBI" id="CHEBI:15378"/>
        <dbReference type="ChEBI" id="CHEBI:16217"/>
        <dbReference type="ChEBI" id="CHEBI:18391"/>
        <dbReference type="EC" id="3.1.1.17"/>
    </reaction>
</comment>
<evidence type="ECO:0000313" key="19">
    <source>
        <dbReference type="Proteomes" id="UP000719412"/>
    </source>
</evidence>
<evidence type="ECO:0000259" key="17">
    <source>
        <dbReference type="Pfam" id="PF08450"/>
    </source>
</evidence>
<evidence type="ECO:0000256" key="8">
    <source>
        <dbReference type="ARBA" id="ARBA00016808"/>
    </source>
</evidence>
<feature type="binding site" evidence="15">
    <location>
        <position position="182"/>
    </location>
    <ligand>
        <name>a divalent metal cation</name>
        <dbReference type="ChEBI" id="CHEBI:60240"/>
    </ligand>
</feature>
<evidence type="ECO:0000256" key="3">
    <source>
        <dbReference type="ARBA" id="ARBA00001936"/>
    </source>
</evidence>
<dbReference type="FunFam" id="2.120.10.30:FF:000027">
    <property type="entry name" value="Regucalcin homologue"/>
    <property type="match status" value="1"/>
</dbReference>
<keyword evidence="16" id="KW-0732">Signal</keyword>
<dbReference type="EMBL" id="JABDTM020001472">
    <property type="protein sequence ID" value="KAH0822541.1"/>
    <property type="molecule type" value="Genomic_DNA"/>
</dbReference>
<evidence type="ECO:0000256" key="14">
    <source>
        <dbReference type="PIRSR" id="PIRSR605511-1"/>
    </source>
</evidence>
<evidence type="ECO:0000256" key="15">
    <source>
        <dbReference type="PIRSR" id="PIRSR605511-2"/>
    </source>
</evidence>
<dbReference type="Pfam" id="PF08450">
    <property type="entry name" value="SGL"/>
    <property type="match status" value="1"/>
</dbReference>
<dbReference type="InterPro" id="IPR013658">
    <property type="entry name" value="SGL"/>
</dbReference>
<comment type="cofactor">
    <cofactor evidence="4">
        <name>Mg(2+)</name>
        <dbReference type="ChEBI" id="CHEBI:18420"/>
    </cofactor>
</comment>
<sequence length="333" mass="36806">MFRHLVLIVAIGLNTEVHGSNNFDGPALYQITEPVTHAECPSWDGRNNILYYVDVHAGKMFSYDYTNKEITSITLEGAVSPVVQSKSDPDLFIVGLDRSIVAVKWNREDGNYTSKTLATVSDDHPDCNMNDGKADKEGRIWYGTMDQDADTVNHPNRGKLFRITRDDVSTPEEIISPVNVSNGMAWNKANDKFYYIDSPTQQIAEYDYDNENGEISNRRVAFELKDHDLNASPDGMTIDVDDNLWVALYGGGSVIKVNPTTGELLDRFPIPAESVTSVMWGGPDLDILFVTTSRIGLSDDQIMKQPGAGSVFALTKLGTSGLPVFEADIIDNI</sequence>
<reference evidence="18" key="1">
    <citation type="journal article" date="2020" name="J Insects Food Feed">
        <title>The yellow mealworm (Tenebrio molitor) genome: a resource for the emerging insects as food and feed industry.</title>
        <authorList>
            <person name="Eriksson T."/>
            <person name="Andere A."/>
            <person name="Kelstrup H."/>
            <person name="Emery V."/>
            <person name="Picard C."/>
        </authorList>
    </citation>
    <scope>NUCLEOTIDE SEQUENCE</scope>
    <source>
        <strain evidence="18">Stoneville</strain>
        <tissue evidence="18">Whole head</tissue>
    </source>
</reference>
<feature type="signal peptide" evidence="16">
    <location>
        <begin position="1"/>
        <end position="19"/>
    </location>
</feature>
<evidence type="ECO:0000256" key="12">
    <source>
        <dbReference type="ARBA" id="ARBA00022837"/>
    </source>
</evidence>
<dbReference type="PRINTS" id="PR01790">
    <property type="entry name" value="SMP30FAMILY"/>
</dbReference>
<comment type="cofactor">
    <cofactor evidence="15">
        <name>Zn(2+)</name>
        <dbReference type="ChEBI" id="CHEBI:29105"/>
    </cofactor>
    <text evidence="15">Binds 1 divalent metal cation per subunit.</text>
</comment>
<feature type="binding site" evidence="15">
    <location>
        <position position="148"/>
    </location>
    <ligand>
        <name>substrate</name>
    </ligand>
</feature>
<dbReference type="InterPro" id="IPR011042">
    <property type="entry name" value="6-blade_b-propeller_TolB-like"/>
</dbReference>
<dbReference type="InterPro" id="IPR005511">
    <property type="entry name" value="SMP-30"/>
</dbReference>
<dbReference type="SUPFAM" id="SSF63829">
    <property type="entry name" value="Calcium-dependent phosphotriesterase"/>
    <property type="match status" value="1"/>
</dbReference>
<comment type="similarity">
    <text evidence="6">Belongs to the SMP-30/CGR1 family.</text>
</comment>
<evidence type="ECO:0000256" key="6">
    <source>
        <dbReference type="ARBA" id="ARBA00008853"/>
    </source>
</evidence>
<protein>
    <recommendedName>
        <fullName evidence="8">Regucalcin</fullName>
        <ecNumber evidence="7">3.1.1.17</ecNumber>
    </recommendedName>
    <alternativeName>
        <fullName evidence="13">Gluconolactonase</fullName>
    </alternativeName>
</protein>
<comment type="caution">
    <text evidence="18">The sequence shown here is derived from an EMBL/GenBank/DDBJ whole genome shotgun (WGS) entry which is preliminary data.</text>
</comment>
<organism evidence="18 19">
    <name type="scientific">Tenebrio molitor</name>
    <name type="common">Yellow mealworm beetle</name>
    <dbReference type="NCBI Taxonomy" id="7067"/>
    <lineage>
        <taxon>Eukaryota</taxon>
        <taxon>Metazoa</taxon>
        <taxon>Ecdysozoa</taxon>
        <taxon>Arthropoda</taxon>
        <taxon>Hexapoda</taxon>
        <taxon>Insecta</taxon>
        <taxon>Pterygota</taxon>
        <taxon>Neoptera</taxon>
        <taxon>Endopterygota</taxon>
        <taxon>Coleoptera</taxon>
        <taxon>Polyphaga</taxon>
        <taxon>Cucujiformia</taxon>
        <taxon>Tenebrionidae</taxon>
        <taxon>Tenebrio</taxon>
    </lineage>
</organism>
<gene>
    <name evidence="18" type="ORF">GEV33_000250</name>
</gene>
<dbReference type="EC" id="3.1.1.17" evidence="7"/>
<comment type="cofactor">
    <cofactor evidence="3">
        <name>Mn(2+)</name>
        <dbReference type="ChEBI" id="CHEBI:29035"/>
    </cofactor>
</comment>
<proteinExistence type="inferred from homology"/>
<evidence type="ECO:0000313" key="18">
    <source>
        <dbReference type="EMBL" id="KAH0822541.1"/>
    </source>
</evidence>
<dbReference type="Proteomes" id="UP000719412">
    <property type="component" value="Unassembled WGS sequence"/>
</dbReference>
<evidence type="ECO:0000256" key="16">
    <source>
        <dbReference type="SAM" id="SignalP"/>
    </source>
</evidence>
<keyword evidence="9" id="KW-0963">Cytoplasm</keyword>
<evidence type="ECO:0000256" key="13">
    <source>
        <dbReference type="ARBA" id="ARBA00032464"/>
    </source>
</evidence>
<keyword evidence="12" id="KW-0106">Calcium</keyword>
<comment type="cofactor">
    <cofactor evidence="2">
        <name>Ca(2+)</name>
        <dbReference type="ChEBI" id="CHEBI:29108"/>
    </cofactor>
</comment>
<dbReference type="GO" id="GO:0004341">
    <property type="term" value="F:gluconolactonase activity"/>
    <property type="evidence" value="ECO:0007669"/>
    <property type="project" value="UniProtKB-EC"/>
</dbReference>
<dbReference type="PANTHER" id="PTHR10907:SF47">
    <property type="entry name" value="REGUCALCIN"/>
    <property type="match status" value="1"/>
</dbReference>
<evidence type="ECO:0000256" key="4">
    <source>
        <dbReference type="ARBA" id="ARBA00001946"/>
    </source>
</evidence>
<evidence type="ECO:0000256" key="11">
    <source>
        <dbReference type="ARBA" id="ARBA00022801"/>
    </source>
</evidence>
<name>A0A8J6HV56_TENMO</name>
<dbReference type="GO" id="GO:0005737">
    <property type="term" value="C:cytoplasm"/>
    <property type="evidence" value="ECO:0007669"/>
    <property type="project" value="UniProtKB-SubCell"/>
</dbReference>
<evidence type="ECO:0000256" key="1">
    <source>
        <dbReference type="ARBA" id="ARBA00001589"/>
    </source>
</evidence>
<evidence type="ECO:0000256" key="5">
    <source>
        <dbReference type="ARBA" id="ARBA00004496"/>
    </source>
</evidence>
<feature type="binding site" evidence="15">
    <location>
        <position position="39"/>
    </location>
    <ligand>
        <name>a divalent metal cation</name>
        <dbReference type="ChEBI" id="CHEBI:60240"/>
    </ligand>
</feature>
<evidence type="ECO:0000256" key="10">
    <source>
        <dbReference type="ARBA" id="ARBA00022723"/>
    </source>
</evidence>
<comment type="subcellular location">
    <subcellularLocation>
        <location evidence="5">Cytoplasm</location>
    </subcellularLocation>
</comment>
<dbReference type="PANTHER" id="PTHR10907">
    <property type="entry name" value="REGUCALCIN"/>
    <property type="match status" value="1"/>
</dbReference>
<dbReference type="GO" id="GO:0019853">
    <property type="term" value="P:L-ascorbic acid biosynthetic process"/>
    <property type="evidence" value="ECO:0007669"/>
    <property type="project" value="TreeGrafter"/>
</dbReference>
<keyword evidence="11" id="KW-0378">Hydrolase</keyword>
<evidence type="ECO:0000256" key="7">
    <source>
        <dbReference type="ARBA" id="ARBA00013227"/>
    </source>
</evidence>
<feature type="chain" id="PRO_5035255687" description="Regucalcin" evidence="16">
    <location>
        <begin position="20"/>
        <end position="333"/>
    </location>
</feature>
<feature type="active site" description="Proton donor/acceptor" evidence="14">
    <location>
        <position position="234"/>
    </location>
</feature>
<keyword evidence="15" id="KW-0862">Zinc</keyword>
<dbReference type="AlphaFoldDB" id="A0A8J6HV56"/>
<reference evidence="18" key="2">
    <citation type="submission" date="2021-08" db="EMBL/GenBank/DDBJ databases">
        <authorList>
            <person name="Eriksson T."/>
        </authorList>
    </citation>
    <scope>NUCLEOTIDE SEQUENCE</scope>
    <source>
        <strain evidence="18">Stoneville</strain>
        <tissue evidence="18">Whole head</tissue>
    </source>
</reference>
<dbReference type="Gene3D" id="2.120.10.30">
    <property type="entry name" value="TolB, C-terminal domain"/>
    <property type="match status" value="1"/>
</dbReference>
<evidence type="ECO:0000256" key="2">
    <source>
        <dbReference type="ARBA" id="ARBA00001913"/>
    </source>
</evidence>